<accession>A0ABQ7KN87</accession>
<organism evidence="2 3">
    <name type="scientific">Brassica rapa subsp. trilocularis</name>
    <dbReference type="NCBI Taxonomy" id="1813537"/>
    <lineage>
        <taxon>Eukaryota</taxon>
        <taxon>Viridiplantae</taxon>
        <taxon>Streptophyta</taxon>
        <taxon>Embryophyta</taxon>
        <taxon>Tracheophyta</taxon>
        <taxon>Spermatophyta</taxon>
        <taxon>Magnoliopsida</taxon>
        <taxon>eudicotyledons</taxon>
        <taxon>Gunneridae</taxon>
        <taxon>Pentapetalae</taxon>
        <taxon>rosids</taxon>
        <taxon>malvids</taxon>
        <taxon>Brassicales</taxon>
        <taxon>Brassicaceae</taxon>
        <taxon>Brassiceae</taxon>
        <taxon>Brassica</taxon>
    </lineage>
</organism>
<comment type="caution">
    <text evidence="2">The sequence shown here is derived from an EMBL/GenBank/DDBJ whole genome shotgun (WGS) entry which is preliminary data.</text>
</comment>
<feature type="region of interest" description="Disordered" evidence="1">
    <location>
        <begin position="1"/>
        <end position="39"/>
    </location>
</feature>
<feature type="compositionally biased region" description="Acidic residues" evidence="1">
    <location>
        <begin position="1"/>
        <end position="12"/>
    </location>
</feature>
<reference evidence="2 3" key="1">
    <citation type="submission" date="2021-03" db="EMBL/GenBank/DDBJ databases">
        <authorList>
            <person name="King G.J."/>
            <person name="Bancroft I."/>
            <person name="Baten A."/>
            <person name="Bloomfield J."/>
            <person name="Borpatragohain P."/>
            <person name="He Z."/>
            <person name="Irish N."/>
            <person name="Irwin J."/>
            <person name="Liu K."/>
            <person name="Mauleon R.P."/>
            <person name="Moore J."/>
            <person name="Morris R."/>
            <person name="Ostergaard L."/>
            <person name="Wang B."/>
            <person name="Wells R."/>
        </authorList>
    </citation>
    <scope>NUCLEOTIDE SEQUENCE [LARGE SCALE GENOMIC DNA]</scope>
    <source>
        <strain evidence="2">R-o-18</strain>
        <tissue evidence="2">Leaf</tissue>
    </source>
</reference>
<protein>
    <submittedName>
        <fullName evidence="2">Uncharacterized protein</fullName>
    </submittedName>
</protein>
<feature type="non-terminal residue" evidence="2">
    <location>
        <position position="1"/>
    </location>
</feature>
<evidence type="ECO:0000256" key="1">
    <source>
        <dbReference type="SAM" id="MobiDB-lite"/>
    </source>
</evidence>
<name>A0ABQ7KN87_BRACM</name>
<keyword evidence="3" id="KW-1185">Reference proteome</keyword>
<feature type="compositionally biased region" description="Basic and acidic residues" evidence="1">
    <location>
        <begin position="13"/>
        <end position="27"/>
    </location>
</feature>
<sequence length="312" mass="34898">DIGELSESDEGEPDLRREEPDLSREEPNELASLWSGPVTRSRLRAQEERLQEIAKTVGLGSRQGDQDKPACCKPSLAPTHRLRETSTAMIAEITRRMQNTYNRVQQANETLPGDNAGQERDAVAAGVQRARIGPIRGQRVELRGHLSREEPNELASLWSGPVTRSRLRAQEERLQEIAKTVGLGSRQGDQDKPASILEKLGHDQIIFKTLVRLINTSHTACPLPRTGLDLPLSTDFSAILEKLGTDQEHLYLWTGYVQWYYAMAISHCIINHTTLPVDYGLTCPSDDMQWHKTFVTTFLAVGELHVSLSLCT</sequence>
<proteinExistence type="predicted"/>
<evidence type="ECO:0000313" key="3">
    <source>
        <dbReference type="Proteomes" id="UP000823674"/>
    </source>
</evidence>
<evidence type="ECO:0000313" key="2">
    <source>
        <dbReference type="EMBL" id="KAG5374443.1"/>
    </source>
</evidence>
<gene>
    <name evidence="2" type="primary">SC122g500170.1_BraROA</name>
    <name evidence="2" type="ORF">IGI04_042233</name>
</gene>
<dbReference type="EMBL" id="JADBGQ010000018">
    <property type="protein sequence ID" value="KAG5374443.1"/>
    <property type="molecule type" value="Genomic_DNA"/>
</dbReference>
<dbReference type="Proteomes" id="UP000823674">
    <property type="component" value="Unassembled WGS sequence"/>
</dbReference>